<dbReference type="CDD" id="cd15566">
    <property type="entry name" value="PHD3_NSD"/>
    <property type="match status" value="1"/>
</dbReference>
<evidence type="ECO:0000256" key="2">
    <source>
        <dbReference type="ARBA" id="ARBA00022723"/>
    </source>
</evidence>
<dbReference type="InterPro" id="IPR055198">
    <property type="entry name" value="NSD_PHD"/>
</dbReference>
<evidence type="ECO:0000256" key="3">
    <source>
        <dbReference type="ARBA" id="ARBA00022737"/>
    </source>
</evidence>
<evidence type="ECO:0000313" key="10">
    <source>
        <dbReference type="Proteomes" id="UP000834106"/>
    </source>
</evidence>
<reference evidence="9" key="1">
    <citation type="submission" date="2023-05" db="EMBL/GenBank/DDBJ databases">
        <authorList>
            <person name="Huff M."/>
        </authorList>
    </citation>
    <scope>NUCLEOTIDE SEQUENCE</scope>
</reference>
<feature type="compositionally biased region" description="Basic and acidic residues" evidence="7">
    <location>
        <begin position="904"/>
        <end position="932"/>
    </location>
</feature>
<dbReference type="PANTHER" id="PTHR46235:SF3">
    <property type="entry name" value="PHD FINGER-CONTAINING PROTEIN DDB_G0268158"/>
    <property type="match status" value="1"/>
</dbReference>
<dbReference type="AlphaFoldDB" id="A0AAD2AD69"/>
<dbReference type="Pfam" id="PF26055">
    <property type="entry name" value="Mtase_EDM2"/>
    <property type="match status" value="1"/>
</dbReference>
<proteinExistence type="predicted"/>
<keyword evidence="3" id="KW-0677">Repeat</keyword>
<evidence type="ECO:0000313" key="9">
    <source>
        <dbReference type="EMBL" id="CAI9784116.1"/>
    </source>
</evidence>
<keyword evidence="2" id="KW-0479">Metal-binding</keyword>
<feature type="region of interest" description="Disordered" evidence="7">
    <location>
        <begin position="1057"/>
        <end position="1085"/>
    </location>
</feature>
<dbReference type="InterPro" id="IPR058939">
    <property type="entry name" value="Mtase_EDM2"/>
</dbReference>
<name>A0AAD2AD69_9LAMI</name>
<feature type="domain" description="Zinc finger PHD-type" evidence="8">
    <location>
        <begin position="283"/>
        <end position="349"/>
    </location>
</feature>
<evidence type="ECO:0000259" key="8">
    <source>
        <dbReference type="SMART" id="SM00249"/>
    </source>
</evidence>
<keyword evidence="4" id="KW-0863">Zinc-finger</keyword>
<dbReference type="CDD" id="cd15565">
    <property type="entry name" value="PHD2_NSD"/>
    <property type="match status" value="1"/>
</dbReference>
<dbReference type="InterPro" id="IPR013083">
    <property type="entry name" value="Znf_RING/FYVE/PHD"/>
</dbReference>
<dbReference type="GO" id="GO:0005634">
    <property type="term" value="C:nucleus"/>
    <property type="evidence" value="ECO:0007669"/>
    <property type="project" value="UniProtKB-SubCell"/>
</dbReference>
<dbReference type="InterPro" id="IPR022702">
    <property type="entry name" value="Cytosine_MeTrfase1_RFD"/>
</dbReference>
<evidence type="ECO:0000256" key="1">
    <source>
        <dbReference type="ARBA" id="ARBA00004123"/>
    </source>
</evidence>
<feature type="compositionally biased region" description="Polar residues" evidence="7">
    <location>
        <begin position="1211"/>
        <end position="1220"/>
    </location>
</feature>
<feature type="compositionally biased region" description="Basic residues" evidence="7">
    <location>
        <begin position="960"/>
        <end position="969"/>
    </location>
</feature>
<dbReference type="GO" id="GO:0006338">
    <property type="term" value="P:chromatin remodeling"/>
    <property type="evidence" value="ECO:0007669"/>
    <property type="project" value="UniProtKB-ARBA"/>
</dbReference>
<dbReference type="PANTHER" id="PTHR46235">
    <property type="entry name" value="PHD FINGER-CONTAINING PROTEIN DDB_G0268158"/>
    <property type="match status" value="1"/>
</dbReference>
<dbReference type="Pfam" id="PF23004">
    <property type="entry name" value="PHDvar_NSD"/>
    <property type="match status" value="1"/>
</dbReference>
<feature type="domain" description="Zinc finger PHD-type" evidence="8">
    <location>
        <begin position="221"/>
        <end position="278"/>
    </location>
</feature>
<feature type="domain" description="Zinc finger PHD-type" evidence="8">
    <location>
        <begin position="350"/>
        <end position="415"/>
    </location>
</feature>
<keyword evidence="5" id="KW-0862">Zinc</keyword>
<keyword evidence="10" id="KW-1185">Reference proteome</keyword>
<dbReference type="Pfam" id="PF12047">
    <property type="entry name" value="DNMT1-RFD"/>
    <property type="match status" value="1"/>
</dbReference>
<evidence type="ECO:0000256" key="5">
    <source>
        <dbReference type="ARBA" id="ARBA00022833"/>
    </source>
</evidence>
<gene>
    <name evidence="9" type="ORF">FPE_LOCUS31546</name>
</gene>
<keyword evidence="6" id="KW-0539">Nucleus</keyword>
<dbReference type="Pfam" id="PF22908">
    <property type="entry name" value="PHD_NSD"/>
    <property type="match status" value="1"/>
</dbReference>
<evidence type="ECO:0000256" key="7">
    <source>
        <dbReference type="SAM" id="MobiDB-lite"/>
    </source>
</evidence>
<dbReference type="InterPro" id="IPR055197">
    <property type="entry name" value="PHDvar_NSD"/>
</dbReference>
<comment type="subcellular location">
    <subcellularLocation>
        <location evidence="1">Nucleus</location>
    </subcellularLocation>
</comment>
<dbReference type="EMBL" id="OU503055">
    <property type="protein sequence ID" value="CAI9784116.1"/>
    <property type="molecule type" value="Genomic_DNA"/>
</dbReference>
<evidence type="ECO:0000256" key="6">
    <source>
        <dbReference type="ARBA" id="ARBA00023242"/>
    </source>
</evidence>
<accession>A0AAD2AD69</accession>
<dbReference type="GO" id="GO:0008270">
    <property type="term" value="F:zinc ion binding"/>
    <property type="evidence" value="ECO:0007669"/>
    <property type="project" value="UniProtKB-KW"/>
</dbReference>
<dbReference type="SMART" id="SM00249">
    <property type="entry name" value="PHD"/>
    <property type="match status" value="3"/>
</dbReference>
<feature type="compositionally biased region" description="Low complexity" evidence="7">
    <location>
        <begin position="1022"/>
        <end position="1033"/>
    </location>
</feature>
<organism evidence="9 10">
    <name type="scientific">Fraxinus pennsylvanica</name>
    <dbReference type="NCBI Taxonomy" id="56036"/>
    <lineage>
        <taxon>Eukaryota</taxon>
        <taxon>Viridiplantae</taxon>
        <taxon>Streptophyta</taxon>
        <taxon>Embryophyta</taxon>
        <taxon>Tracheophyta</taxon>
        <taxon>Spermatophyta</taxon>
        <taxon>Magnoliopsida</taxon>
        <taxon>eudicotyledons</taxon>
        <taxon>Gunneridae</taxon>
        <taxon>Pentapetalae</taxon>
        <taxon>asterids</taxon>
        <taxon>lamiids</taxon>
        <taxon>Lamiales</taxon>
        <taxon>Oleaceae</taxon>
        <taxon>Oleeae</taxon>
        <taxon>Fraxinus</taxon>
    </lineage>
</organism>
<feature type="compositionally biased region" description="Basic and acidic residues" evidence="7">
    <location>
        <begin position="995"/>
        <end position="1021"/>
    </location>
</feature>
<sequence length="1220" mass="138523">MASSDDEGEAPPRSVGIYEFVDGEDEPISFSELPIQWKKVETSDGKQKQIFLRGSFDKGLQKIYKQVVAWKFDLSNEKPEISVLTKENYWIRLLNPRKAFENIIRTILITVHCLHLVKRNPGTSHKALWDHLGKVFSLFEPRPSENDLVDHVSLIDEAVKRDATLAKSKLLVEFLEKPTKRKAFNEDIGTASKSDFIVYDDMIGENEDDMSDEEDNCFDTVCAICDNGGTLLCCEGKCIRSFHPTVEDGADSECSSLGYTHGEMEAMKNIDFYCKNCEYKQHQCFACGELGSSDESFGAEVFRCVNGACGHFYHPSCVAKLLHKGNEAAAAELQRKIATGEQFACPLHKCHVCKELEVKSDRKLQFAVCRRCPRAYHRKCLPSEIAFEDENEDIIQRAWEGLIPNRILIYCLEHDIDEDLCTPVRNHIKFPGYEQNNKKKQPLEAYDKQKEVTKQRNLALEDAVGKKSAAKPSKGVENLSSAVKQGYLSQKRGDKLSGQLSFKKQKVASNDSCREKPNESLGEQLFARFYSTDSDSVKSRQVERVDGEEELSPKFKPKGTNNLLNLDAEAKKRILAMMKDASSSVTLKEIIYKHKAPSTHIHSSKYAVDKNVTLGKVEGSVEAVRAALQKVEAGCVTDAKSVCGTDLLYQVMKWKDKLKVYLSPFLYGMRYTSFGRHFTKLDKLKEAIDILHWYVKDGDMVVDFCCGSNDFSCLMKEKLYEMGKICSYRNYDIVQAKNDFNFEKRDWMEVQPKELPPGSKLIMGLNPPFGVNASLANKFINKALEFKPKLLILIVPQETQRLDKKDFPYDLIWENDQMLVGKSFYLPGSVDVNDKQMEDWNVNAPLLYLWSHPDWTPKHKDIAQEYGHLSKDQKKSSLQEPLLENVSDAPGERNNLDEYPVLLGDDRNLGDRREHQEQEARVTTSHNEELPHDISVTEGDRNRGHQKNQSEGNSEEFCGKSKRKRKRRQAMSLEDKSTGKHSVSCQPYPNVDGGRLSDHRSTKSHERHSHMDVGMEDDKHSGNSSFSVSHSYSQTRHGETLDDDLVRKYLLHSEEPYPSLTNRRSHTPNPEYGFRTSDPSLGYPRGTTDIHGYRSYEMEKYGRDVTIHSNVNLLGRRDHPHSWTPNYTPNPGPGYHPTYGQPVPSGNSTYGGMNTSTMQRYAPRLDELNHGRINHVRSGLPLPDMSGVFRPPVPRPGSLGFVPGPHHPFPEQNSSGWLNE</sequence>
<feature type="region of interest" description="Disordered" evidence="7">
    <location>
        <begin position="1194"/>
        <end position="1220"/>
    </location>
</feature>
<dbReference type="Gene3D" id="3.30.40.10">
    <property type="entry name" value="Zinc/RING finger domain, C3HC4 (zinc finger)"/>
    <property type="match status" value="2"/>
</dbReference>
<evidence type="ECO:0000256" key="4">
    <source>
        <dbReference type="ARBA" id="ARBA00022771"/>
    </source>
</evidence>
<dbReference type="Proteomes" id="UP000834106">
    <property type="component" value="Chromosome 20"/>
</dbReference>
<dbReference type="InterPro" id="IPR001965">
    <property type="entry name" value="Znf_PHD"/>
</dbReference>
<protein>
    <recommendedName>
        <fullName evidence="8">Zinc finger PHD-type domain-containing protein</fullName>
    </recommendedName>
</protein>
<feature type="region of interest" description="Disordered" evidence="7">
    <location>
        <begin position="884"/>
        <end position="1038"/>
    </location>
</feature>